<accession>A0A0N5CJC4</accession>
<dbReference type="EMBL" id="UYYF01000007">
    <property type="protein sequence ID" value="VDM94962.1"/>
    <property type="molecule type" value="Genomic_DNA"/>
</dbReference>
<evidence type="ECO:0000256" key="3">
    <source>
        <dbReference type="ARBA" id="ARBA00022989"/>
    </source>
</evidence>
<dbReference type="SUPFAM" id="SSF81321">
    <property type="entry name" value="Family A G protein-coupled receptor-like"/>
    <property type="match status" value="1"/>
</dbReference>
<dbReference type="PROSITE" id="PS00237">
    <property type="entry name" value="G_PROTEIN_RECEP_F1_1"/>
    <property type="match status" value="1"/>
</dbReference>
<reference evidence="13" key="1">
    <citation type="submission" date="2017-02" db="UniProtKB">
        <authorList>
            <consortium name="WormBaseParasite"/>
        </authorList>
    </citation>
    <scope>IDENTIFICATION</scope>
</reference>
<evidence type="ECO:0000256" key="5">
    <source>
        <dbReference type="ARBA" id="ARBA00023136"/>
    </source>
</evidence>
<comment type="similarity">
    <text evidence="8">Belongs to the G-protein coupled receptor 1 family.</text>
</comment>
<gene>
    <name evidence="11" type="ORF">TCLT_LOCUS125</name>
</gene>
<keyword evidence="3 9" id="KW-1133">Transmembrane helix</keyword>
<dbReference type="PROSITE" id="PS50262">
    <property type="entry name" value="G_PROTEIN_RECEP_F1_2"/>
    <property type="match status" value="1"/>
</dbReference>
<evidence type="ECO:0000256" key="2">
    <source>
        <dbReference type="ARBA" id="ARBA00022692"/>
    </source>
</evidence>
<evidence type="ECO:0000313" key="12">
    <source>
        <dbReference type="Proteomes" id="UP000276776"/>
    </source>
</evidence>
<feature type="transmembrane region" description="Helical" evidence="9">
    <location>
        <begin position="71"/>
        <end position="90"/>
    </location>
</feature>
<evidence type="ECO:0000256" key="4">
    <source>
        <dbReference type="ARBA" id="ARBA00023040"/>
    </source>
</evidence>
<dbReference type="STRING" id="103827.A0A0N5CJC4"/>
<dbReference type="InterPro" id="IPR000276">
    <property type="entry name" value="GPCR_Rhodpsn"/>
</dbReference>
<evidence type="ECO:0000313" key="13">
    <source>
        <dbReference type="WBParaSite" id="TCLT_0000012401-mRNA-1"/>
    </source>
</evidence>
<feature type="transmembrane region" description="Helical" evidence="9">
    <location>
        <begin position="110"/>
        <end position="132"/>
    </location>
</feature>
<name>A0A0N5CJC4_THECL</name>
<evidence type="ECO:0000313" key="11">
    <source>
        <dbReference type="EMBL" id="VDM94962.1"/>
    </source>
</evidence>
<feature type="domain" description="G-protein coupled receptors family 1 profile" evidence="10">
    <location>
        <begin position="51"/>
        <end position="234"/>
    </location>
</feature>
<dbReference type="AlphaFoldDB" id="A0A0N5CJC4"/>
<dbReference type="Pfam" id="PF00001">
    <property type="entry name" value="7tm_1"/>
    <property type="match status" value="1"/>
</dbReference>
<comment type="subcellular location">
    <subcellularLocation>
        <location evidence="1">Membrane</location>
        <topology evidence="1">Multi-pass membrane protein</topology>
    </subcellularLocation>
</comment>
<evidence type="ECO:0000256" key="7">
    <source>
        <dbReference type="ARBA" id="ARBA00023224"/>
    </source>
</evidence>
<keyword evidence="2 8" id="KW-0812">Transmembrane</keyword>
<proteinExistence type="inferred from homology"/>
<feature type="transmembrane region" description="Helical" evidence="9">
    <location>
        <begin position="153"/>
        <end position="175"/>
    </location>
</feature>
<keyword evidence="12" id="KW-1185">Reference proteome</keyword>
<dbReference type="PRINTS" id="PR00237">
    <property type="entry name" value="GPCRRHODOPSN"/>
</dbReference>
<dbReference type="OrthoDB" id="5962705at2759"/>
<evidence type="ECO:0000256" key="9">
    <source>
        <dbReference type="SAM" id="Phobius"/>
    </source>
</evidence>
<dbReference type="GO" id="GO:0008188">
    <property type="term" value="F:neuropeptide receptor activity"/>
    <property type="evidence" value="ECO:0007669"/>
    <property type="project" value="TreeGrafter"/>
</dbReference>
<evidence type="ECO:0000256" key="6">
    <source>
        <dbReference type="ARBA" id="ARBA00023170"/>
    </source>
</evidence>
<keyword evidence="4 8" id="KW-0297">G-protein coupled receptor</keyword>
<sequence>MDDGPCSNLVYAVPNITEYVLSTLGERCLPYSIILPTVIFYLIIFLVGVFGNVCTCAVIAKCSFMHSTTNYYLFSLAVSDLLILLIGLPMELHDMLGSTYPYKFGSIICKLRAFLVEFTSYASILIIAAFTMERWLAICFPLQILHTPTISRVFKVIPIAWSIAFIAALPMAFVVKVNRLALPDSAINSSWIHLISDDGQTIINTDFCAMDVNNPKAQKFLIYFAFTMFFLLPG</sequence>
<dbReference type="WBParaSite" id="TCLT_0000012401-mRNA-1">
    <property type="protein sequence ID" value="TCLT_0000012401-mRNA-1"/>
    <property type="gene ID" value="TCLT_0000012401"/>
</dbReference>
<reference evidence="11 12" key="2">
    <citation type="submission" date="2018-11" db="EMBL/GenBank/DDBJ databases">
        <authorList>
            <consortium name="Pathogen Informatics"/>
        </authorList>
    </citation>
    <scope>NUCLEOTIDE SEQUENCE [LARGE SCALE GENOMIC DNA]</scope>
</reference>
<evidence type="ECO:0000256" key="1">
    <source>
        <dbReference type="ARBA" id="ARBA00004141"/>
    </source>
</evidence>
<dbReference type="InterPro" id="IPR017452">
    <property type="entry name" value="GPCR_Rhodpsn_7TM"/>
</dbReference>
<organism evidence="13">
    <name type="scientific">Thelazia callipaeda</name>
    <name type="common">Oriental eyeworm</name>
    <name type="synonym">Parasitic nematode</name>
    <dbReference type="NCBI Taxonomy" id="103827"/>
    <lineage>
        <taxon>Eukaryota</taxon>
        <taxon>Metazoa</taxon>
        <taxon>Ecdysozoa</taxon>
        <taxon>Nematoda</taxon>
        <taxon>Chromadorea</taxon>
        <taxon>Rhabditida</taxon>
        <taxon>Spirurina</taxon>
        <taxon>Spiruromorpha</taxon>
        <taxon>Thelazioidea</taxon>
        <taxon>Thelaziidae</taxon>
        <taxon>Thelazia</taxon>
    </lineage>
</organism>
<protein>
    <submittedName>
        <fullName evidence="13">G_PROTEIN_RECEP_F1_2 domain-containing protein</fullName>
    </submittedName>
</protein>
<feature type="transmembrane region" description="Helical" evidence="9">
    <location>
        <begin position="33"/>
        <end position="59"/>
    </location>
</feature>
<dbReference type="Gene3D" id="1.20.1070.10">
    <property type="entry name" value="Rhodopsin 7-helix transmembrane proteins"/>
    <property type="match status" value="1"/>
</dbReference>
<dbReference type="Proteomes" id="UP000276776">
    <property type="component" value="Unassembled WGS sequence"/>
</dbReference>
<dbReference type="PANTHER" id="PTHR24243">
    <property type="entry name" value="G-PROTEIN COUPLED RECEPTOR"/>
    <property type="match status" value="1"/>
</dbReference>
<evidence type="ECO:0000256" key="8">
    <source>
        <dbReference type="RuleBase" id="RU000688"/>
    </source>
</evidence>
<dbReference type="GO" id="GO:0005886">
    <property type="term" value="C:plasma membrane"/>
    <property type="evidence" value="ECO:0007669"/>
    <property type="project" value="TreeGrafter"/>
</dbReference>
<keyword evidence="7 8" id="KW-0807">Transducer</keyword>
<keyword evidence="5 9" id="KW-0472">Membrane</keyword>
<keyword evidence="6 8" id="KW-0675">Receptor</keyword>
<dbReference type="PANTHER" id="PTHR24243:SF208">
    <property type="entry name" value="PYROKININ-1 RECEPTOR"/>
    <property type="match status" value="1"/>
</dbReference>
<dbReference type="OMA" id="CIWITSF"/>
<evidence type="ECO:0000259" key="10">
    <source>
        <dbReference type="PROSITE" id="PS50262"/>
    </source>
</evidence>